<dbReference type="InterPro" id="IPR017850">
    <property type="entry name" value="Alkaline_phosphatase_core_sf"/>
</dbReference>
<dbReference type="InterPro" id="IPR010869">
    <property type="entry name" value="DUF1501"/>
</dbReference>
<comment type="caution">
    <text evidence="1">The sequence shown here is derived from an EMBL/GenBank/DDBJ whole genome shotgun (WGS) entry which is preliminary data.</text>
</comment>
<gene>
    <name evidence="1" type="ORF">PZE19_02105</name>
</gene>
<accession>A0ABT6F4Q4</accession>
<dbReference type="PANTHER" id="PTHR43737">
    <property type="entry name" value="BLL7424 PROTEIN"/>
    <property type="match status" value="1"/>
</dbReference>
<reference evidence="1 2" key="1">
    <citation type="submission" date="2023-03" db="EMBL/GenBank/DDBJ databases">
        <title>Paludisphaera mucosa sp. nov. a novel planctomycete from northern fen.</title>
        <authorList>
            <person name="Ivanova A."/>
        </authorList>
    </citation>
    <scope>NUCLEOTIDE SEQUENCE [LARGE SCALE GENOMIC DNA]</scope>
    <source>
        <strain evidence="1 2">Pla2</strain>
    </source>
</reference>
<dbReference type="RefSeq" id="WP_277858932.1">
    <property type="nucleotide sequence ID" value="NZ_JARRAG010000001.1"/>
</dbReference>
<evidence type="ECO:0000313" key="2">
    <source>
        <dbReference type="Proteomes" id="UP001216907"/>
    </source>
</evidence>
<keyword evidence="2" id="KW-1185">Reference proteome</keyword>
<dbReference type="SUPFAM" id="SSF53649">
    <property type="entry name" value="Alkaline phosphatase-like"/>
    <property type="match status" value="1"/>
</dbReference>
<dbReference type="Proteomes" id="UP001216907">
    <property type="component" value="Unassembled WGS sequence"/>
</dbReference>
<sequence>MGGSTMHLDRRGFLTFAGLSWLTPAAQLLAQQAEKTDGPAGSIILLWLAGGPSQLETFDPHPDARAAGGTKAVDTAVKGIQLASGYERLAEEMGSVSLVRSMTSKEGDHERGTYMLKTGYRPDPTVVHPSIGAICCHELPVGPTDVPRHVSILSAQWPGRGGYLGGEYDAFQVDDPKGNLPDVVAPVPAARDARRALDLDVVDRAFGRRRAVRVEATLHRQAVAAARVMMSSEQLKAFDVSQEPAATLAEYGDTPFGRGCLAARRLIEVGVRCVEVTLDGWDTHVNNHEIHRRQAGWLDPAFAALIRDLRRRKLLDRTVVLCCGEFGRTPHINPFAGRDHWTNGFSLALAGGGIRPGFALGETDPEGVKDPVRPTPVADVHATILTALGLDPARENIAPLTGRPVKLSEGHAIPELIG</sequence>
<dbReference type="Pfam" id="PF07394">
    <property type="entry name" value="DUF1501"/>
    <property type="match status" value="1"/>
</dbReference>
<protein>
    <submittedName>
        <fullName evidence="1">DUF1501 domain-containing protein</fullName>
    </submittedName>
</protein>
<organism evidence="1 2">
    <name type="scientific">Paludisphaera mucosa</name>
    <dbReference type="NCBI Taxonomy" id="3030827"/>
    <lineage>
        <taxon>Bacteria</taxon>
        <taxon>Pseudomonadati</taxon>
        <taxon>Planctomycetota</taxon>
        <taxon>Planctomycetia</taxon>
        <taxon>Isosphaerales</taxon>
        <taxon>Isosphaeraceae</taxon>
        <taxon>Paludisphaera</taxon>
    </lineage>
</organism>
<dbReference type="PANTHER" id="PTHR43737:SF1">
    <property type="entry name" value="DUF1501 DOMAIN-CONTAINING PROTEIN"/>
    <property type="match status" value="1"/>
</dbReference>
<evidence type="ECO:0000313" key="1">
    <source>
        <dbReference type="EMBL" id="MDG3002568.1"/>
    </source>
</evidence>
<name>A0ABT6F4Q4_9BACT</name>
<dbReference type="EMBL" id="JARRAG010000001">
    <property type="protein sequence ID" value="MDG3002568.1"/>
    <property type="molecule type" value="Genomic_DNA"/>
</dbReference>
<proteinExistence type="predicted"/>